<evidence type="ECO:0000313" key="4">
    <source>
        <dbReference type="Proteomes" id="UP000002648"/>
    </source>
</evidence>
<feature type="chain" id="PRO_5040266842" evidence="2">
    <location>
        <begin position="26"/>
        <end position="101"/>
    </location>
</feature>
<dbReference type="EMBL" id="AIMD01000020">
    <property type="protein sequence ID" value="EJF96393.1"/>
    <property type="molecule type" value="Genomic_DNA"/>
</dbReference>
<keyword evidence="4" id="KW-1185">Reference proteome</keyword>
<feature type="region of interest" description="Disordered" evidence="1">
    <location>
        <begin position="81"/>
        <end position="101"/>
    </location>
</feature>
<proteinExistence type="predicted"/>
<protein>
    <submittedName>
        <fullName evidence="3">Uncharacterized protein</fullName>
    </submittedName>
</protein>
<evidence type="ECO:0000256" key="2">
    <source>
        <dbReference type="SAM" id="SignalP"/>
    </source>
</evidence>
<evidence type="ECO:0000313" key="3">
    <source>
        <dbReference type="EMBL" id="EJF96393.1"/>
    </source>
</evidence>
<comment type="caution">
    <text evidence="3">The sequence shown here is derived from an EMBL/GenBank/DDBJ whole genome shotgun (WGS) entry which is preliminary data.</text>
</comment>
<organism evidence="3 4">
    <name type="scientific">Bartonella taylorii 8TBB</name>
    <dbReference type="NCBI Taxonomy" id="1094560"/>
    <lineage>
        <taxon>Bacteria</taxon>
        <taxon>Pseudomonadati</taxon>
        <taxon>Pseudomonadota</taxon>
        <taxon>Alphaproteobacteria</taxon>
        <taxon>Hyphomicrobiales</taxon>
        <taxon>Bartonellaceae</taxon>
        <taxon>Bartonella</taxon>
    </lineage>
</organism>
<gene>
    <name evidence="3" type="ORF">ME9_00542</name>
</gene>
<keyword evidence="2" id="KW-0732">Signal</keyword>
<dbReference type="Proteomes" id="UP000002648">
    <property type="component" value="Unassembled WGS sequence"/>
</dbReference>
<evidence type="ECO:0000256" key="1">
    <source>
        <dbReference type="SAM" id="MobiDB-lite"/>
    </source>
</evidence>
<accession>A0A9P2W391</accession>
<dbReference type="AlphaFoldDB" id="A0A9P2W391"/>
<feature type="signal peptide" evidence="2">
    <location>
        <begin position="1"/>
        <end position="25"/>
    </location>
</feature>
<reference evidence="3 4" key="1">
    <citation type="submission" date="2012-03" db="EMBL/GenBank/DDBJ databases">
        <title>The Genome Sequence of Bartonella taylorii 8TBB.</title>
        <authorList>
            <consortium name="The Broad Institute Genome Sequencing Platform"/>
            <consortium name="The Broad Institute Genome Sequencing Center for Infectious Disease"/>
            <person name="Feldgarden M."/>
            <person name="Kirby J."/>
            <person name="Kosoy M."/>
            <person name="Birtles R."/>
            <person name="Probert W.S."/>
            <person name="Chiaraviglio L."/>
            <person name="Young S.K."/>
            <person name="Zeng Q."/>
            <person name="Gargeya S."/>
            <person name="Fitzgerald M."/>
            <person name="Haas B."/>
            <person name="Abouelleil A."/>
            <person name="Alvarado L."/>
            <person name="Arachchi H.M."/>
            <person name="Berlin A."/>
            <person name="Chapman S.B."/>
            <person name="Gearin G."/>
            <person name="Goldberg J."/>
            <person name="Griggs A."/>
            <person name="Gujja S."/>
            <person name="Hansen M."/>
            <person name="Heiman D."/>
            <person name="Howarth C."/>
            <person name="Larimer J."/>
            <person name="Lui A."/>
            <person name="MacDonald P.J.P."/>
            <person name="McCowen C."/>
            <person name="Montmayeur A."/>
            <person name="Murphy C."/>
            <person name="Neiman D."/>
            <person name="Pearson M."/>
            <person name="Priest M."/>
            <person name="Roberts A."/>
            <person name="Saif S."/>
            <person name="Shea T."/>
            <person name="Sisk P."/>
            <person name="Stolte C."/>
            <person name="Sykes S."/>
            <person name="Wortman J."/>
            <person name="Nusbaum C."/>
            <person name="Birren B."/>
        </authorList>
    </citation>
    <scope>NUCLEOTIDE SEQUENCE [LARGE SCALE GENOMIC DNA]</scope>
    <source>
        <strain evidence="3 4">8TBB</strain>
    </source>
</reference>
<sequence>MNMRYFIVTSAAFASVCAFSSASVAQGANRVAASSKDFVNKQVSNFLDKASNKKLLGIVDNKGEAVAKLVAVSWQPKKRRPRFWKGPQRPNLFSRGPMSFK</sequence>
<name>A0A9P2W391_BARTA</name>